<feature type="compositionally biased region" description="Basic and acidic residues" evidence="1">
    <location>
        <begin position="124"/>
        <end position="134"/>
    </location>
</feature>
<reference evidence="2 3" key="1">
    <citation type="submission" date="2023-09" db="EMBL/GenBank/DDBJ databases">
        <title>Complete-Gapless Cercospora beticola genome.</title>
        <authorList>
            <person name="Wyatt N.A."/>
            <person name="Spanner R.E."/>
            <person name="Bolton M.D."/>
        </authorList>
    </citation>
    <scope>NUCLEOTIDE SEQUENCE [LARGE SCALE GENOMIC DNA]</scope>
    <source>
        <strain evidence="2">Cb09-40</strain>
    </source>
</reference>
<sequence length="263" mass="28855">MPEQLESCVMGCSETLRRERGARRAIEENWAGWNGIFGIAEYTPPTFSIGLLEKLAALARTTPGHGPLITGEIGRRTRHRLQTTRSTKRYVVLRDVEDVLKEWRRPVVAPAGPGSGHRSRSRSRSVEIGRGAEKPLVDRPSSLFVSGAPLDDDSAGPAGGLSLLDQLELDLQSASGRHDASSLAPPRSPSPPPPRSPSPAPPRSPSQSPARRGRRSVKDRIRSLLEREVRFEEKNGGDESAASRAWRSSTEAGWLDMLPEHWK</sequence>
<feature type="region of interest" description="Disordered" evidence="1">
    <location>
        <begin position="107"/>
        <end position="134"/>
    </location>
</feature>
<protein>
    <submittedName>
        <fullName evidence="2">Uncharacterized protein</fullName>
    </submittedName>
</protein>
<dbReference type="Proteomes" id="UP001302367">
    <property type="component" value="Chromosome 10"/>
</dbReference>
<feature type="compositionally biased region" description="Pro residues" evidence="1">
    <location>
        <begin position="186"/>
        <end position="204"/>
    </location>
</feature>
<gene>
    <name evidence="2" type="ORF">RHO25_013198</name>
</gene>
<accession>A0ABZ0P9D4</accession>
<dbReference type="RefSeq" id="XP_065459753.1">
    <property type="nucleotide sequence ID" value="XM_065603681.1"/>
</dbReference>
<dbReference type="EMBL" id="CP134193">
    <property type="protein sequence ID" value="WPB08532.1"/>
    <property type="molecule type" value="Genomic_DNA"/>
</dbReference>
<name>A0ABZ0P9D4_CERBT</name>
<evidence type="ECO:0000256" key="1">
    <source>
        <dbReference type="SAM" id="MobiDB-lite"/>
    </source>
</evidence>
<proteinExistence type="predicted"/>
<feature type="compositionally biased region" description="Basic and acidic residues" evidence="1">
    <location>
        <begin position="216"/>
        <end position="237"/>
    </location>
</feature>
<evidence type="ECO:0000313" key="3">
    <source>
        <dbReference type="Proteomes" id="UP001302367"/>
    </source>
</evidence>
<dbReference type="GeneID" id="90644953"/>
<feature type="region of interest" description="Disordered" evidence="1">
    <location>
        <begin position="173"/>
        <end position="250"/>
    </location>
</feature>
<evidence type="ECO:0000313" key="2">
    <source>
        <dbReference type="EMBL" id="WPB08532.1"/>
    </source>
</evidence>
<keyword evidence="3" id="KW-1185">Reference proteome</keyword>
<organism evidence="2 3">
    <name type="scientific">Cercospora beticola</name>
    <name type="common">Sugarbeet leaf spot fungus</name>
    <dbReference type="NCBI Taxonomy" id="122368"/>
    <lineage>
        <taxon>Eukaryota</taxon>
        <taxon>Fungi</taxon>
        <taxon>Dikarya</taxon>
        <taxon>Ascomycota</taxon>
        <taxon>Pezizomycotina</taxon>
        <taxon>Dothideomycetes</taxon>
        <taxon>Dothideomycetidae</taxon>
        <taxon>Mycosphaerellales</taxon>
        <taxon>Mycosphaerellaceae</taxon>
        <taxon>Cercospora</taxon>
    </lineage>
</organism>